<comment type="subcellular location">
    <subcellularLocation>
        <location evidence="1">Cleavage furrow</location>
    </subcellularLocation>
</comment>
<evidence type="ECO:0000313" key="12">
    <source>
        <dbReference type="Proteomes" id="UP001174909"/>
    </source>
</evidence>
<comment type="similarity">
    <text evidence="7 8">Belongs to the TRAFAC class TrmE-Era-EngA-EngB-Septin-like GTPase superfamily. Septin GTPase family.</text>
</comment>
<evidence type="ECO:0000256" key="4">
    <source>
        <dbReference type="ARBA" id="ARBA00023054"/>
    </source>
</evidence>
<dbReference type="EMBL" id="CASHTH010001506">
    <property type="protein sequence ID" value="CAI8016184.1"/>
    <property type="molecule type" value="Genomic_DNA"/>
</dbReference>
<feature type="compositionally biased region" description="Low complexity" evidence="9">
    <location>
        <begin position="379"/>
        <end position="388"/>
    </location>
</feature>
<dbReference type="Proteomes" id="UP001174909">
    <property type="component" value="Unassembled WGS sequence"/>
</dbReference>
<dbReference type="GO" id="GO:0005525">
    <property type="term" value="F:GTP binding"/>
    <property type="evidence" value="ECO:0007669"/>
    <property type="project" value="UniProtKB-UniRule"/>
</dbReference>
<keyword evidence="3 8" id="KW-0547">Nucleotide-binding</keyword>
<dbReference type="GO" id="GO:0051301">
    <property type="term" value="P:cell division"/>
    <property type="evidence" value="ECO:0007669"/>
    <property type="project" value="UniProtKB-KW"/>
</dbReference>
<keyword evidence="4" id="KW-0175">Coiled coil</keyword>
<evidence type="ECO:0000313" key="11">
    <source>
        <dbReference type="EMBL" id="CAI8016184.1"/>
    </source>
</evidence>
<keyword evidence="2" id="KW-0132">Cell division</keyword>
<feature type="region of interest" description="Disordered" evidence="9">
    <location>
        <begin position="377"/>
        <end position="403"/>
    </location>
</feature>
<comment type="caution">
    <text evidence="11">The sequence shown here is derived from an EMBL/GenBank/DDBJ whole genome shotgun (WGS) entry which is preliminary data.</text>
</comment>
<feature type="compositionally biased region" description="Basic and acidic residues" evidence="9">
    <location>
        <begin position="389"/>
        <end position="403"/>
    </location>
</feature>
<keyword evidence="12" id="KW-1185">Reference proteome</keyword>
<dbReference type="PROSITE" id="PS51719">
    <property type="entry name" value="G_SEPTIN"/>
    <property type="match status" value="1"/>
</dbReference>
<dbReference type="Gene3D" id="3.40.50.300">
    <property type="entry name" value="P-loop containing nucleotide triphosphate hydrolases"/>
    <property type="match status" value="1"/>
</dbReference>
<evidence type="ECO:0000256" key="6">
    <source>
        <dbReference type="ARBA" id="ARBA00023306"/>
    </source>
</evidence>
<dbReference type="Pfam" id="PF00735">
    <property type="entry name" value="Septin"/>
    <property type="match status" value="1"/>
</dbReference>
<evidence type="ECO:0000256" key="2">
    <source>
        <dbReference type="ARBA" id="ARBA00022618"/>
    </source>
</evidence>
<name>A0AA35RR37_GEOBA</name>
<evidence type="ECO:0000256" key="5">
    <source>
        <dbReference type="ARBA" id="ARBA00023134"/>
    </source>
</evidence>
<evidence type="ECO:0000256" key="3">
    <source>
        <dbReference type="ARBA" id="ARBA00022741"/>
    </source>
</evidence>
<proteinExistence type="inferred from homology"/>
<dbReference type="PANTHER" id="PTHR18884">
    <property type="entry name" value="SEPTIN"/>
    <property type="match status" value="1"/>
</dbReference>
<dbReference type="InterPro" id="IPR016491">
    <property type="entry name" value="Septin"/>
</dbReference>
<gene>
    <name evidence="11" type="ORF">GBAR_LOCUS9948</name>
</gene>
<evidence type="ECO:0000256" key="7">
    <source>
        <dbReference type="PIRNR" id="PIRNR006698"/>
    </source>
</evidence>
<dbReference type="SUPFAM" id="SSF52540">
    <property type="entry name" value="P-loop containing nucleoside triphosphate hydrolases"/>
    <property type="match status" value="1"/>
</dbReference>
<keyword evidence="5 8" id="KW-0342">GTP-binding</keyword>
<dbReference type="GO" id="GO:0005856">
    <property type="term" value="C:cytoskeleton"/>
    <property type="evidence" value="ECO:0007669"/>
    <property type="project" value="UniProtKB-ARBA"/>
</dbReference>
<dbReference type="PIRSF" id="PIRSF006698">
    <property type="entry name" value="Septin"/>
    <property type="match status" value="1"/>
</dbReference>
<dbReference type="InterPro" id="IPR030379">
    <property type="entry name" value="G_SEPTIN_dom"/>
</dbReference>
<keyword evidence="6" id="KW-0131">Cell cycle</keyword>
<organism evidence="11 12">
    <name type="scientific">Geodia barretti</name>
    <name type="common">Barrett's horny sponge</name>
    <dbReference type="NCBI Taxonomy" id="519541"/>
    <lineage>
        <taxon>Eukaryota</taxon>
        <taxon>Metazoa</taxon>
        <taxon>Porifera</taxon>
        <taxon>Demospongiae</taxon>
        <taxon>Heteroscleromorpha</taxon>
        <taxon>Tetractinellida</taxon>
        <taxon>Astrophorina</taxon>
        <taxon>Geodiidae</taxon>
        <taxon>Geodia</taxon>
    </lineage>
</organism>
<evidence type="ECO:0000256" key="9">
    <source>
        <dbReference type="SAM" id="MobiDB-lite"/>
    </source>
</evidence>
<evidence type="ECO:0000256" key="1">
    <source>
        <dbReference type="ARBA" id="ARBA00004626"/>
    </source>
</evidence>
<dbReference type="FunFam" id="3.40.50.300:FF:000162">
    <property type="entry name" value="septin-7 isoform X1"/>
    <property type="match status" value="1"/>
</dbReference>
<feature type="domain" description="Septin-type G" evidence="10">
    <location>
        <begin position="36"/>
        <end position="307"/>
    </location>
</feature>
<reference evidence="11" key="1">
    <citation type="submission" date="2023-03" db="EMBL/GenBank/DDBJ databases">
        <authorList>
            <person name="Steffen K."/>
            <person name="Cardenas P."/>
        </authorList>
    </citation>
    <scope>NUCLEOTIDE SEQUENCE</scope>
</reference>
<evidence type="ECO:0000259" key="10">
    <source>
        <dbReference type="PROSITE" id="PS51719"/>
    </source>
</evidence>
<dbReference type="CDD" id="cd01850">
    <property type="entry name" value="CDC_Septin"/>
    <property type="match status" value="1"/>
</dbReference>
<dbReference type="InterPro" id="IPR027417">
    <property type="entry name" value="P-loop_NTPase"/>
</dbReference>
<dbReference type="AlphaFoldDB" id="A0AA35RR37"/>
<feature type="region of interest" description="Disordered" evidence="9">
    <location>
        <begin position="308"/>
        <end position="328"/>
    </location>
</feature>
<accession>A0AA35RR37</accession>
<dbReference type="GO" id="GO:0032154">
    <property type="term" value="C:cleavage furrow"/>
    <property type="evidence" value="ECO:0007669"/>
    <property type="project" value="UniProtKB-SubCell"/>
</dbReference>
<protein>
    <recommendedName>
        <fullName evidence="7">Septin</fullName>
    </recommendedName>
</protein>
<evidence type="ECO:0000256" key="8">
    <source>
        <dbReference type="RuleBase" id="RU004560"/>
    </source>
</evidence>
<sequence>MQFLKKWTVKESEKAAPQFVGYANLPNQVFRKAVKRGFDFTLMVVGQSGLGKSTLINSLFMSDIYEDSTYNGSGIRMPKTTQIRSSTVHVQEGGVHLELTVIDTPGFGDVVDNSQCWKPITEHVNSLFEEFLNAESRVIREAMEDRRVHVCLYFIAPTGHGLKQVDIEFMKELCEKVNVIPVIAKADTLTPEECSRFKKTIMNEIHENGIKIYQFPDSEGDEEEAAANKKLRDAIPFAVVGSNTVVEVSGKKVRGRLYPWGVAEVDNLSHCDFTTLRNMLVRTHMQDLKDVTDNVHYENYRCQKLAGFSGSLTPRQNTDPPPSRDPMAQFDVEKREHEMKMKKMEQEMEEVFEMKVQEKLQKLRDIEADLNRRKEQMSLALKQQQQELQTKRKQFDEDKRLFEEEHQRYMKELEDSMRSKDNKKHKKK</sequence>